<evidence type="ECO:0000313" key="1">
    <source>
        <dbReference type="EMBL" id="TKS57230.1"/>
    </source>
</evidence>
<organism evidence="1 2">
    <name type="scientific">Mesohalobacter halotolerans</name>
    <dbReference type="NCBI Taxonomy" id="1883405"/>
    <lineage>
        <taxon>Bacteria</taxon>
        <taxon>Pseudomonadati</taxon>
        <taxon>Bacteroidota</taxon>
        <taxon>Flavobacteriia</taxon>
        <taxon>Flavobacteriales</taxon>
        <taxon>Flavobacteriaceae</taxon>
        <taxon>Mesohalobacter</taxon>
    </lineage>
</organism>
<dbReference type="Proteomes" id="UP000306552">
    <property type="component" value="Unassembled WGS sequence"/>
</dbReference>
<dbReference type="EMBL" id="SWMU01000001">
    <property type="protein sequence ID" value="TKS57230.1"/>
    <property type="molecule type" value="Genomic_DNA"/>
</dbReference>
<name>A0A4U5TSE6_9FLAO</name>
<gene>
    <name evidence="1" type="ORF">FCN74_02080</name>
</gene>
<sequence>MSKPLFIIFIITVFSLISCEDSNTDFPEPEVTLFDKTWIASNGVDSIRYRLNSDGTYNGGSDSGFPNQGFWNWVDDTEEVMRIVYDDTVIWYRFEDLTSNSVTTFISDVQPYEWGEGIPFSVSN</sequence>
<dbReference type="RefSeq" id="WP_138930933.1">
    <property type="nucleotide sequence ID" value="NZ_SWMU01000001.1"/>
</dbReference>
<protein>
    <submittedName>
        <fullName evidence="1">Uncharacterized protein</fullName>
    </submittedName>
</protein>
<accession>A0A4U5TSE6</accession>
<reference evidence="1 2" key="1">
    <citation type="submission" date="2019-04" db="EMBL/GenBank/DDBJ databases">
        <title>Psychroflexus halotolerans sp. nov., isolated from a marine solar saltern.</title>
        <authorList>
            <person name="Feng X."/>
        </authorList>
    </citation>
    <scope>NUCLEOTIDE SEQUENCE [LARGE SCALE GENOMIC DNA]</scope>
    <source>
        <strain evidence="1 2">WDS2C27</strain>
    </source>
</reference>
<dbReference type="AlphaFoldDB" id="A0A4U5TSE6"/>
<keyword evidence="2" id="KW-1185">Reference proteome</keyword>
<dbReference type="PROSITE" id="PS51257">
    <property type="entry name" value="PROKAR_LIPOPROTEIN"/>
    <property type="match status" value="1"/>
</dbReference>
<dbReference type="OrthoDB" id="9815205at2"/>
<evidence type="ECO:0000313" key="2">
    <source>
        <dbReference type="Proteomes" id="UP000306552"/>
    </source>
</evidence>
<comment type="caution">
    <text evidence="1">The sequence shown here is derived from an EMBL/GenBank/DDBJ whole genome shotgun (WGS) entry which is preliminary data.</text>
</comment>
<proteinExistence type="predicted"/>